<sequence>MASMKSHAIATLLLLAATHAAPANDTTAELKTGGLVFVQTEAISMVEEKLYISPSEVRVDYRFRNTTDSDVEALVAFPVPDIEGGYAMVSFDPNAGDNFLGFETTQDGQPIVAELQQRATVSDVDLTAELEAENIPLMPGAEVTEVALAALSPEAAARFEGLGLVRVEQWDDGSGMKAHLVPLWTLKSVYWWKTVYPANSEVRVSHRYASSVGGTVDVTYLDENGEPRGERFADYEKRYCLDESMVRIAQKTRKAQIESGTQLYVENWISYILMTGNNWAGPIGSFTLTVDKGDPKNVVSFCGEGVTKTGPTTFEMTMTDFYPDRDLEILLLVPVNF</sequence>
<reference evidence="3 4" key="1">
    <citation type="submission" date="2015-12" db="EMBL/GenBank/DDBJ databases">
        <authorList>
            <person name="Shamseldin A."/>
            <person name="Moawad H."/>
            <person name="Abd El-Rahim W.M."/>
            <person name="Sadowsky M.J."/>
        </authorList>
    </citation>
    <scope>NUCLEOTIDE SEQUENCE [LARGE SCALE GENOMIC DNA]</scope>
    <source>
        <strain evidence="3 4">JC234</strain>
    </source>
</reference>
<dbReference type="Proteomes" id="UP000094795">
    <property type="component" value="Unassembled WGS sequence"/>
</dbReference>
<protein>
    <recommendedName>
        <fullName evidence="2">DUF4424 domain-containing protein</fullName>
    </recommendedName>
</protein>
<keyword evidence="4" id="KW-1185">Reference proteome</keyword>
<evidence type="ECO:0000313" key="4">
    <source>
        <dbReference type="Proteomes" id="UP000094795"/>
    </source>
</evidence>
<name>A0A1C1YUQ9_9HYPH</name>
<evidence type="ECO:0000259" key="2">
    <source>
        <dbReference type="Pfam" id="PF14415"/>
    </source>
</evidence>
<feature type="domain" description="DUF4424" evidence="2">
    <location>
        <begin position="23"/>
        <end position="330"/>
    </location>
</feature>
<evidence type="ECO:0000256" key="1">
    <source>
        <dbReference type="SAM" id="SignalP"/>
    </source>
</evidence>
<dbReference type="InterPro" id="IPR025538">
    <property type="entry name" value="DUF4424"/>
</dbReference>
<keyword evidence="1" id="KW-0732">Signal</keyword>
<evidence type="ECO:0000313" key="3">
    <source>
        <dbReference type="EMBL" id="OCW57234.1"/>
    </source>
</evidence>
<dbReference type="Pfam" id="PF14415">
    <property type="entry name" value="DUF4424"/>
    <property type="match status" value="1"/>
</dbReference>
<dbReference type="RefSeq" id="WP_066179615.1">
    <property type="nucleotide sequence ID" value="NZ_LQZT01000020.1"/>
</dbReference>
<dbReference type="STRING" id="1480615.AWJ14_13035"/>
<comment type="caution">
    <text evidence="3">The sequence shown here is derived from an EMBL/GenBank/DDBJ whole genome shotgun (WGS) entry which is preliminary data.</text>
</comment>
<accession>A0A1C1YUQ9</accession>
<feature type="signal peptide" evidence="1">
    <location>
        <begin position="1"/>
        <end position="23"/>
    </location>
</feature>
<organism evidence="3 4">
    <name type="scientific">Hoeflea olei</name>
    <dbReference type="NCBI Taxonomy" id="1480615"/>
    <lineage>
        <taxon>Bacteria</taxon>
        <taxon>Pseudomonadati</taxon>
        <taxon>Pseudomonadota</taxon>
        <taxon>Alphaproteobacteria</taxon>
        <taxon>Hyphomicrobiales</taxon>
        <taxon>Rhizobiaceae</taxon>
        <taxon>Hoeflea</taxon>
    </lineage>
</organism>
<dbReference type="OrthoDB" id="7299818at2"/>
<proteinExistence type="predicted"/>
<dbReference type="AlphaFoldDB" id="A0A1C1YUQ9"/>
<feature type="chain" id="PRO_5008656377" description="DUF4424 domain-containing protein" evidence="1">
    <location>
        <begin position="24"/>
        <end position="337"/>
    </location>
</feature>
<gene>
    <name evidence="3" type="ORF">AWJ14_13035</name>
</gene>
<dbReference type="Gene3D" id="2.60.40.3680">
    <property type="match status" value="2"/>
</dbReference>
<dbReference type="EMBL" id="LQZT01000020">
    <property type="protein sequence ID" value="OCW57234.1"/>
    <property type="molecule type" value="Genomic_DNA"/>
</dbReference>